<dbReference type="Proteomes" id="UP000663824">
    <property type="component" value="Unassembled WGS sequence"/>
</dbReference>
<dbReference type="SMART" id="SM00368">
    <property type="entry name" value="LRR_RI"/>
    <property type="match status" value="4"/>
</dbReference>
<keyword evidence="2" id="KW-0433">Leucine-rich repeat</keyword>
<dbReference type="GO" id="GO:0048471">
    <property type="term" value="C:perinuclear region of cytoplasm"/>
    <property type="evidence" value="ECO:0007669"/>
    <property type="project" value="TreeGrafter"/>
</dbReference>
<gene>
    <name evidence="5" type="ORF">MBJ925_LOCUS22159</name>
</gene>
<dbReference type="GO" id="GO:0005829">
    <property type="term" value="C:cytosol"/>
    <property type="evidence" value="ECO:0007669"/>
    <property type="project" value="TreeGrafter"/>
</dbReference>
<comment type="caution">
    <text evidence="5">The sequence shown here is derived from an EMBL/GenBank/DDBJ whole genome shotgun (WGS) entry which is preliminary data.</text>
</comment>
<sequence>MASSMSNAKMKEQPPKANEEKMSRKERYQQMRVQEAINTKRKNLQDAIDRNEPHNMHLGKMEIENADMETVVDQAIKKKQCTSLILEDNMITVDGITSIVDTLRRGASLKLLRLSGNPIGDDGADLLAELLHEKPDALTGLWLSNAALTNRGVQLLMEALEHPQSTLEILDLSDNKNVTDESVDSILEMFMVNKKLNNLRYANILSGKKQNHLKELYGGKVAFLTFSDNFRV</sequence>
<dbReference type="GO" id="GO:0005634">
    <property type="term" value="C:nucleus"/>
    <property type="evidence" value="ECO:0007669"/>
    <property type="project" value="TreeGrafter"/>
</dbReference>
<dbReference type="InterPro" id="IPR032675">
    <property type="entry name" value="LRR_dom_sf"/>
</dbReference>
<dbReference type="PANTHER" id="PTHR24113:SF12">
    <property type="entry name" value="RAN GTPASE-ACTIVATING PROTEIN 1"/>
    <property type="match status" value="1"/>
</dbReference>
<evidence type="ECO:0000256" key="2">
    <source>
        <dbReference type="ARBA" id="ARBA00022614"/>
    </source>
</evidence>
<dbReference type="SUPFAM" id="SSF52047">
    <property type="entry name" value="RNI-like"/>
    <property type="match status" value="1"/>
</dbReference>
<evidence type="ECO:0000256" key="1">
    <source>
        <dbReference type="ARBA" id="ARBA00022468"/>
    </source>
</evidence>
<dbReference type="AlphaFoldDB" id="A0A816TSU5"/>
<dbReference type="InterPro" id="IPR027038">
    <property type="entry name" value="RanGap"/>
</dbReference>
<dbReference type="InterPro" id="IPR001611">
    <property type="entry name" value="Leu-rich_rpt"/>
</dbReference>
<organism evidence="5 6">
    <name type="scientific">Rotaria magnacalcarata</name>
    <dbReference type="NCBI Taxonomy" id="392030"/>
    <lineage>
        <taxon>Eukaryota</taxon>
        <taxon>Metazoa</taxon>
        <taxon>Spiralia</taxon>
        <taxon>Gnathifera</taxon>
        <taxon>Rotifera</taxon>
        <taxon>Eurotatoria</taxon>
        <taxon>Bdelloidea</taxon>
        <taxon>Philodinida</taxon>
        <taxon>Philodinidae</taxon>
        <taxon>Rotaria</taxon>
    </lineage>
</organism>
<evidence type="ECO:0000256" key="3">
    <source>
        <dbReference type="ARBA" id="ARBA00022737"/>
    </source>
</evidence>
<accession>A0A816TSU5</accession>
<feature type="region of interest" description="Disordered" evidence="4">
    <location>
        <begin position="1"/>
        <end position="28"/>
    </location>
</feature>
<evidence type="ECO:0000313" key="6">
    <source>
        <dbReference type="Proteomes" id="UP000663824"/>
    </source>
</evidence>
<keyword evidence="1" id="KW-0343">GTPase activation</keyword>
<reference evidence="5" key="1">
    <citation type="submission" date="2021-02" db="EMBL/GenBank/DDBJ databases">
        <authorList>
            <person name="Nowell W R."/>
        </authorList>
    </citation>
    <scope>NUCLEOTIDE SEQUENCE</scope>
</reference>
<dbReference type="PANTHER" id="PTHR24113">
    <property type="entry name" value="RAN GTPASE-ACTIVATING PROTEIN 1"/>
    <property type="match status" value="1"/>
</dbReference>
<name>A0A816TSU5_9BILA</name>
<dbReference type="EMBL" id="CAJNRE010011293">
    <property type="protein sequence ID" value="CAF2100352.1"/>
    <property type="molecule type" value="Genomic_DNA"/>
</dbReference>
<evidence type="ECO:0000313" key="5">
    <source>
        <dbReference type="EMBL" id="CAF2100352.1"/>
    </source>
</evidence>
<dbReference type="Pfam" id="PF13516">
    <property type="entry name" value="LRR_6"/>
    <property type="match status" value="2"/>
</dbReference>
<dbReference type="GO" id="GO:0006913">
    <property type="term" value="P:nucleocytoplasmic transport"/>
    <property type="evidence" value="ECO:0007669"/>
    <property type="project" value="TreeGrafter"/>
</dbReference>
<proteinExistence type="predicted"/>
<feature type="compositionally biased region" description="Basic and acidic residues" evidence="4">
    <location>
        <begin position="9"/>
        <end position="28"/>
    </location>
</feature>
<dbReference type="Gene3D" id="3.80.10.10">
    <property type="entry name" value="Ribonuclease Inhibitor"/>
    <property type="match status" value="1"/>
</dbReference>
<dbReference type="GO" id="GO:0031267">
    <property type="term" value="F:small GTPase binding"/>
    <property type="evidence" value="ECO:0007669"/>
    <property type="project" value="TreeGrafter"/>
</dbReference>
<keyword evidence="3" id="KW-0677">Repeat</keyword>
<protein>
    <submittedName>
        <fullName evidence="5">Uncharacterized protein</fullName>
    </submittedName>
</protein>
<dbReference type="GO" id="GO:0005096">
    <property type="term" value="F:GTPase activator activity"/>
    <property type="evidence" value="ECO:0007669"/>
    <property type="project" value="UniProtKB-KW"/>
</dbReference>
<evidence type="ECO:0000256" key="4">
    <source>
        <dbReference type="SAM" id="MobiDB-lite"/>
    </source>
</evidence>